<evidence type="ECO:0000313" key="2">
    <source>
        <dbReference type="Proteomes" id="UP000006860"/>
    </source>
</evidence>
<dbReference type="HOGENOM" id="CLU_1569519_0_0_0"/>
<dbReference type="EMBL" id="CP002546">
    <property type="protein sequence ID" value="ADY58742.1"/>
    <property type="molecule type" value="Genomic_DNA"/>
</dbReference>
<sequence length="170" mass="19433">MGIMCSYKLWILGEDAKNVVKQLEDDGWALVSQSEMGAEFECEGKYLLRGSPIFRDYPHLVVVMSADNDAGMGFNHSLSAEQWGHHVSGFWPYDLERDSEMAAIETDGYDPTNVLSEALHEHGVEQTLRQFEGNSEWRSTLDSHDAYMASVKCEFDDRHYEQERSTEEEV</sequence>
<accession>F0SKS2</accession>
<dbReference type="Proteomes" id="UP000006860">
    <property type="component" value="Chromosome"/>
</dbReference>
<reference evidence="2" key="1">
    <citation type="submission" date="2011-02" db="EMBL/GenBank/DDBJ databases">
        <title>The complete genome of Planctomyces brasiliensis DSM 5305.</title>
        <authorList>
            <person name="Lucas S."/>
            <person name="Copeland A."/>
            <person name="Lapidus A."/>
            <person name="Bruce D."/>
            <person name="Goodwin L."/>
            <person name="Pitluck S."/>
            <person name="Kyrpides N."/>
            <person name="Mavromatis K."/>
            <person name="Pagani I."/>
            <person name="Ivanova N."/>
            <person name="Ovchinnikova G."/>
            <person name="Lu M."/>
            <person name="Detter J.C."/>
            <person name="Han C."/>
            <person name="Land M."/>
            <person name="Hauser L."/>
            <person name="Markowitz V."/>
            <person name="Cheng J.-F."/>
            <person name="Hugenholtz P."/>
            <person name="Woyke T."/>
            <person name="Wu D."/>
            <person name="Tindall B."/>
            <person name="Pomrenke H.G."/>
            <person name="Brambilla E."/>
            <person name="Klenk H.-P."/>
            <person name="Eisen J.A."/>
        </authorList>
    </citation>
    <scope>NUCLEOTIDE SEQUENCE [LARGE SCALE GENOMIC DNA]</scope>
    <source>
        <strain evidence="2">ATCC 49424 / DSM 5305 / JCM 21570 / NBRC 103401 / IFAM 1448</strain>
    </source>
</reference>
<protein>
    <submittedName>
        <fullName evidence="1">Uncharacterized protein</fullName>
    </submittedName>
</protein>
<dbReference type="RefSeq" id="WP_013627475.1">
    <property type="nucleotide sequence ID" value="NC_015174.1"/>
</dbReference>
<dbReference type="OrthoDB" id="9864179at2"/>
<keyword evidence="2" id="KW-1185">Reference proteome</keyword>
<evidence type="ECO:0000313" key="1">
    <source>
        <dbReference type="EMBL" id="ADY58742.1"/>
    </source>
</evidence>
<dbReference type="STRING" id="756272.Plabr_1126"/>
<proteinExistence type="predicted"/>
<name>F0SKS2_RUBBR</name>
<gene>
    <name evidence="1" type="ordered locus">Plabr_1126</name>
</gene>
<dbReference type="AlphaFoldDB" id="F0SKS2"/>
<organism evidence="1 2">
    <name type="scientific">Rubinisphaera brasiliensis (strain ATCC 49424 / DSM 5305 / JCM 21570 / IAM 15109 / NBRC 103401 / IFAM 1448)</name>
    <name type="common">Planctomyces brasiliensis</name>
    <dbReference type="NCBI Taxonomy" id="756272"/>
    <lineage>
        <taxon>Bacteria</taxon>
        <taxon>Pseudomonadati</taxon>
        <taxon>Planctomycetota</taxon>
        <taxon>Planctomycetia</taxon>
        <taxon>Planctomycetales</taxon>
        <taxon>Planctomycetaceae</taxon>
        <taxon>Rubinisphaera</taxon>
    </lineage>
</organism>
<dbReference type="KEGG" id="pbs:Plabr_1126"/>